<dbReference type="KEGG" id="cbae:COR50_07355"/>
<dbReference type="RefSeq" id="WP_098193402.1">
    <property type="nucleotide sequence ID" value="NZ_CP023777.1"/>
</dbReference>
<dbReference type="InterPro" id="IPR011006">
    <property type="entry name" value="CheY-like_superfamily"/>
</dbReference>
<dbReference type="Proteomes" id="UP000220133">
    <property type="component" value="Chromosome"/>
</dbReference>
<proteinExistence type="predicted"/>
<evidence type="ECO:0000313" key="2">
    <source>
        <dbReference type="Proteomes" id="UP000220133"/>
    </source>
</evidence>
<organism evidence="1 2">
    <name type="scientific">Chitinophaga caeni</name>
    <dbReference type="NCBI Taxonomy" id="2029983"/>
    <lineage>
        <taxon>Bacteria</taxon>
        <taxon>Pseudomonadati</taxon>
        <taxon>Bacteroidota</taxon>
        <taxon>Chitinophagia</taxon>
        <taxon>Chitinophagales</taxon>
        <taxon>Chitinophagaceae</taxon>
        <taxon>Chitinophaga</taxon>
    </lineage>
</organism>
<dbReference type="SUPFAM" id="SSF52172">
    <property type="entry name" value="CheY-like"/>
    <property type="match status" value="1"/>
</dbReference>
<gene>
    <name evidence="1" type="ORF">COR50_07355</name>
</gene>
<evidence type="ECO:0008006" key="3">
    <source>
        <dbReference type="Google" id="ProtNLM"/>
    </source>
</evidence>
<evidence type="ECO:0000313" key="1">
    <source>
        <dbReference type="EMBL" id="ATL47017.1"/>
    </source>
</evidence>
<dbReference type="OrthoDB" id="8480007at2"/>
<protein>
    <recommendedName>
        <fullName evidence="3">Response regulatory domain-containing protein</fullName>
    </recommendedName>
</protein>
<dbReference type="EMBL" id="CP023777">
    <property type="protein sequence ID" value="ATL47017.1"/>
    <property type="molecule type" value="Genomic_DNA"/>
</dbReference>
<dbReference type="Gene3D" id="3.40.50.2300">
    <property type="match status" value="1"/>
</dbReference>
<reference evidence="1 2" key="1">
    <citation type="submission" date="2017-10" db="EMBL/GenBank/DDBJ databases">
        <title>Paenichitinophaga pekingensis gen. nov., sp. nov., isolated from activated sludge.</title>
        <authorList>
            <person name="Jin D."/>
            <person name="Kong X."/>
            <person name="Deng Y."/>
            <person name="Bai Z."/>
        </authorList>
    </citation>
    <scope>NUCLEOTIDE SEQUENCE [LARGE SCALE GENOMIC DNA]</scope>
    <source>
        <strain evidence="1 2">13</strain>
    </source>
</reference>
<accession>A0A291QSW5</accession>
<dbReference type="AlphaFoldDB" id="A0A291QSW5"/>
<keyword evidence="2" id="KW-1185">Reference proteome</keyword>
<name>A0A291QSW5_9BACT</name>
<sequence length="219" mass="25722">MKYKIAYIDEDKGWINTFYHTFKNDFDVTRIEVNSESSIESILAKLQESNLDAIVTDYLLEENAEVPFNGNKIVEEIKRIRPHFPIVMLTSYPTQAIGHTDDVHIIYSKDILTVENDKDQEELDIFKTKIQSNISNYYRKIEDTNARIEQLIEKRNNQGLDIPEEEELTKLYILFDELNPEGKDLPANLVHRDSISKLNEFVNETKEILEELKRLNKKK</sequence>